<name>A0A3M8Q473_9GAMM</name>
<feature type="chain" id="PRO_5017973016" evidence="1">
    <location>
        <begin position="21"/>
        <end position="282"/>
    </location>
</feature>
<proteinExistence type="predicted"/>
<dbReference type="EMBL" id="RIZG01000004">
    <property type="protein sequence ID" value="RNF50906.1"/>
    <property type="molecule type" value="Genomic_DNA"/>
</dbReference>
<accession>A0A3M8Q473</accession>
<dbReference type="Proteomes" id="UP000280507">
    <property type="component" value="Unassembled WGS sequence"/>
</dbReference>
<keyword evidence="3" id="KW-1185">Reference proteome</keyword>
<gene>
    <name evidence="2" type="ORF">EBI00_08015</name>
</gene>
<dbReference type="AlphaFoldDB" id="A0A3M8Q473"/>
<sequence>MKVATSVLLTACLFSHPLLADTEQYDPETARAYQGYLLTFSWPEGQSTEQVNYVDLLPAELGLLTNNKQQANEKESPLDLQLDSPFVAMENKLKRRVDILANQEWTLIFKAPGDSIRKQFTHYSEAFGYPELTADVAIKLGRYLETDIRYQHYLFSRNALQNTVSSSQDDTPDQSASLDVTDSNITLLKAPEQTSTSIELPNLAINDEAFVPSAVLTLYQSNKTASKKVNYLDHPTIGTLLYFEPIELEDAFERIALKTMTPETGASLNYDELQSTNELYSR</sequence>
<dbReference type="RefSeq" id="WP_123095420.1">
    <property type="nucleotide sequence ID" value="NZ_RIZG01000004.1"/>
</dbReference>
<evidence type="ECO:0000313" key="3">
    <source>
        <dbReference type="Proteomes" id="UP000280507"/>
    </source>
</evidence>
<reference evidence="2 3" key="1">
    <citation type="journal article" date="2012" name="Int. J. Syst. Evol. Microbiol.">
        <title>Marinomonas hwangdonensis sp. nov., isolated from seawater.</title>
        <authorList>
            <person name="Jung Y.T."/>
            <person name="Oh T.K."/>
            <person name="Yoon J.H."/>
        </authorList>
    </citation>
    <scope>NUCLEOTIDE SEQUENCE [LARGE SCALE GENOMIC DNA]</scope>
    <source>
        <strain evidence="2 3">HDW-15</strain>
    </source>
</reference>
<dbReference type="OrthoDB" id="5566524at2"/>
<feature type="signal peptide" evidence="1">
    <location>
        <begin position="1"/>
        <end position="20"/>
    </location>
</feature>
<evidence type="ECO:0000256" key="1">
    <source>
        <dbReference type="SAM" id="SignalP"/>
    </source>
</evidence>
<keyword evidence="1" id="KW-0732">Signal</keyword>
<comment type="caution">
    <text evidence="2">The sequence shown here is derived from an EMBL/GenBank/DDBJ whole genome shotgun (WGS) entry which is preliminary data.</text>
</comment>
<organism evidence="2 3">
    <name type="scientific">Marinomonas hwangdonensis</name>
    <dbReference type="NCBI Taxonomy" id="1053647"/>
    <lineage>
        <taxon>Bacteria</taxon>
        <taxon>Pseudomonadati</taxon>
        <taxon>Pseudomonadota</taxon>
        <taxon>Gammaproteobacteria</taxon>
        <taxon>Oceanospirillales</taxon>
        <taxon>Oceanospirillaceae</taxon>
        <taxon>Marinomonas</taxon>
    </lineage>
</organism>
<protein>
    <submittedName>
        <fullName evidence="2">Uncharacterized protein</fullName>
    </submittedName>
</protein>
<evidence type="ECO:0000313" key="2">
    <source>
        <dbReference type="EMBL" id="RNF50906.1"/>
    </source>
</evidence>